<dbReference type="AlphaFoldDB" id="A0A7K1J728"/>
<dbReference type="Proteomes" id="UP000487882">
    <property type="component" value="Unassembled WGS sequence"/>
</dbReference>
<reference evidence="3 4" key="1">
    <citation type="submission" date="2019-09" db="EMBL/GenBank/DDBJ databases">
        <title>Bifidobacterium canis sp. nov., isolated from the digestive tract of German Shepherd dog puppy.</title>
        <authorList>
            <person name="Bunesova V."/>
        </authorList>
    </citation>
    <scope>NUCLEOTIDE SEQUENCE [LARGE SCALE GENOMIC DNA]</scope>
    <source>
        <strain evidence="3 4">GSD1FS</strain>
    </source>
</reference>
<feature type="region of interest" description="Disordered" evidence="1">
    <location>
        <begin position="231"/>
        <end position="252"/>
    </location>
</feature>
<evidence type="ECO:0000313" key="4">
    <source>
        <dbReference type="Proteomes" id="UP000487882"/>
    </source>
</evidence>
<protein>
    <submittedName>
        <fullName evidence="3">AIPR protein</fullName>
    </submittedName>
</protein>
<gene>
    <name evidence="3" type="ORF">GSD1FS_1847</name>
</gene>
<comment type="caution">
    <text evidence="3">The sequence shown here is derived from an EMBL/GenBank/DDBJ whole genome shotgun (WGS) entry which is preliminary data.</text>
</comment>
<dbReference type="InterPro" id="IPR018891">
    <property type="entry name" value="AIPR_C"/>
</dbReference>
<feature type="domain" description="Abortive phage infection protein C-terminal" evidence="2">
    <location>
        <begin position="26"/>
        <end position="199"/>
    </location>
</feature>
<dbReference type="EMBL" id="WNLP01000011">
    <property type="protein sequence ID" value="MUH60476.1"/>
    <property type="molecule type" value="Genomic_DNA"/>
</dbReference>
<organism evidence="3 4">
    <name type="scientific">Bifidobacterium canis</name>
    <dbReference type="NCBI Taxonomy" id="2610880"/>
    <lineage>
        <taxon>Bacteria</taxon>
        <taxon>Bacillati</taxon>
        <taxon>Actinomycetota</taxon>
        <taxon>Actinomycetes</taxon>
        <taxon>Bifidobacteriales</taxon>
        <taxon>Bifidobacteriaceae</taxon>
        <taxon>Bifidobacterium</taxon>
    </lineage>
</organism>
<dbReference type="Pfam" id="PF10592">
    <property type="entry name" value="AIPR"/>
    <property type="match status" value="1"/>
</dbReference>
<evidence type="ECO:0000313" key="3">
    <source>
        <dbReference type="EMBL" id="MUH60476.1"/>
    </source>
</evidence>
<evidence type="ECO:0000256" key="1">
    <source>
        <dbReference type="SAM" id="MobiDB-lite"/>
    </source>
</evidence>
<name>A0A7K1J728_9BIFI</name>
<sequence length="252" mass="28203">MKTYLLFLTGDVLAKLYKDYGAKLMEANVRSFLSMRGKVNKGIRKTILDNPDRFVAYNNGLTATASSIELNTQGNIVSIADLQIVNGGQTTASIYYTGNTTPEAELRKVIVPVKLVVVDSAESKMLIPEISRFTNSQNKVAEADFSANSEYQVKLEQVSRTVLTPVEAGKRQTRWYYERVRGQYDSEKTVFKVHCVKHLKKSIQPVNALKWWMPPSISCVGKASLRLQASARRNALPNSPKKLTTKNHSTSR</sequence>
<evidence type="ECO:0000259" key="2">
    <source>
        <dbReference type="Pfam" id="PF10592"/>
    </source>
</evidence>
<dbReference type="RefSeq" id="WP_155589267.1">
    <property type="nucleotide sequence ID" value="NZ_WNLP01000011.1"/>
</dbReference>
<keyword evidence="4" id="KW-1185">Reference proteome</keyword>
<accession>A0A7K1J728</accession>
<proteinExistence type="predicted"/>
<feature type="compositionally biased region" description="Basic residues" evidence="1">
    <location>
        <begin position="243"/>
        <end position="252"/>
    </location>
</feature>